<feature type="transmembrane region" description="Helical" evidence="5">
    <location>
        <begin position="114"/>
        <end position="134"/>
    </location>
</feature>
<evidence type="ECO:0000259" key="6">
    <source>
        <dbReference type="PROSITE" id="PS50801"/>
    </source>
</evidence>
<dbReference type="HOGENOM" id="CLU_003182_7_0_6"/>
<sequence length="481" mass="52441">MISLKKEEWFSNIRTDVLAGLVVGLALIPESIAFSAIAGVDPQVGLYASFCIAVSIAFFGGRPAMISAATGAMALLMITLVKEHGLQYLLAATILTGIIQVIAGYFKVAKLMRFVSQAVVYGFLNALAILIFVAQIPEINQMDSTGYLFIAIGLAIIYLFPYIPKIGKAIPSPLICIIVLSGLALFLGADMRTVSDLGQFPDTLPVFLLPEIPLNLETLQIILPYSFTLATVGLLESMMTTTVIDEVTGTEGDRHQECRGQGMANIVSGFMGGMAGCAMIGQSIINVSSGARTRLSTLVAGVFLLCLVVFLKDWLAYIPMAALVAIMIMVAFTTFQWGAIKQFSKHPLEFNTVMIAVIIVVLATHNLALGVFVGVLLSALLFINKLERTIHVYTYLNTVNSRSYIISGQIFFSSTEKFYQFFDFKEKLEHVELDLTHAHIWDVTSVNMLNNVIQKFKAQNIDVTVIGLNEASSTLIDRFSS</sequence>
<evidence type="ECO:0000256" key="3">
    <source>
        <dbReference type="ARBA" id="ARBA00022989"/>
    </source>
</evidence>
<feature type="transmembrane region" description="Helical" evidence="5">
    <location>
        <begin position="318"/>
        <end position="340"/>
    </location>
</feature>
<comment type="subcellular location">
    <subcellularLocation>
        <location evidence="1">Membrane</location>
        <topology evidence="1">Multi-pass membrane protein</topology>
    </subcellularLocation>
</comment>
<dbReference type="PANTHER" id="PTHR43310">
    <property type="entry name" value="SULFATE TRANSPORTER YBAR-RELATED"/>
    <property type="match status" value="1"/>
</dbReference>
<organism evidence="7 8">
    <name type="scientific">Acinetobacter lwoffii NIPH 478</name>
    <dbReference type="NCBI Taxonomy" id="1217668"/>
    <lineage>
        <taxon>Bacteria</taxon>
        <taxon>Pseudomonadati</taxon>
        <taxon>Pseudomonadota</taxon>
        <taxon>Gammaproteobacteria</taxon>
        <taxon>Moraxellales</taxon>
        <taxon>Moraxellaceae</taxon>
        <taxon>Acinetobacter</taxon>
    </lineage>
</organism>
<keyword evidence="3 5" id="KW-1133">Transmembrane helix</keyword>
<dbReference type="Gene3D" id="3.30.750.24">
    <property type="entry name" value="STAS domain"/>
    <property type="match status" value="1"/>
</dbReference>
<evidence type="ECO:0000256" key="4">
    <source>
        <dbReference type="ARBA" id="ARBA00023136"/>
    </source>
</evidence>
<evidence type="ECO:0000256" key="5">
    <source>
        <dbReference type="SAM" id="Phobius"/>
    </source>
</evidence>
<feature type="transmembrane region" description="Helical" evidence="5">
    <location>
        <begin position="291"/>
        <end position="311"/>
    </location>
</feature>
<dbReference type="CDD" id="cd07042">
    <property type="entry name" value="STAS_SulP_like_sulfate_transporter"/>
    <property type="match status" value="1"/>
</dbReference>
<keyword evidence="2 5" id="KW-0812">Transmembrane</keyword>
<dbReference type="EMBL" id="APQU01000010">
    <property type="protein sequence ID" value="ENW30907.1"/>
    <property type="molecule type" value="Genomic_DNA"/>
</dbReference>
<proteinExistence type="predicted"/>
<feature type="transmembrane region" description="Helical" evidence="5">
    <location>
        <begin position="352"/>
        <end position="383"/>
    </location>
</feature>
<evidence type="ECO:0000256" key="1">
    <source>
        <dbReference type="ARBA" id="ARBA00004141"/>
    </source>
</evidence>
<feature type="transmembrane region" description="Helical" evidence="5">
    <location>
        <begin position="264"/>
        <end position="285"/>
    </location>
</feature>
<reference evidence="7 8" key="1">
    <citation type="submission" date="2013-02" db="EMBL/GenBank/DDBJ databases">
        <title>The Genome Sequence of Acinetobacter lwoffii NIPH 478.</title>
        <authorList>
            <consortium name="The Broad Institute Genome Sequencing Platform"/>
            <consortium name="The Broad Institute Genome Sequencing Center for Infectious Disease"/>
            <person name="Cerqueira G."/>
            <person name="Feldgarden M."/>
            <person name="Courvalin P."/>
            <person name="Perichon B."/>
            <person name="Grillot-Courvalin C."/>
            <person name="Clermont D."/>
            <person name="Rocha E."/>
            <person name="Yoon E.-J."/>
            <person name="Nemec A."/>
            <person name="Walker B."/>
            <person name="Young S.K."/>
            <person name="Zeng Q."/>
            <person name="Gargeya S."/>
            <person name="Fitzgerald M."/>
            <person name="Haas B."/>
            <person name="Abouelleil A."/>
            <person name="Alvarado L."/>
            <person name="Arachchi H.M."/>
            <person name="Berlin A.M."/>
            <person name="Chapman S.B."/>
            <person name="Dewar J."/>
            <person name="Goldberg J."/>
            <person name="Griggs A."/>
            <person name="Gujja S."/>
            <person name="Hansen M."/>
            <person name="Howarth C."/>
            <person name="Imamovic A."/>
            <person name="Larimer J."/>
            <person name="McCowan C."/>
            <person name="Murphy C."/>
            <person name="Neiman D."/>
            <person name="Pearson M."/>
            <person name="Priest M."/>
            <person name="Roberts A."/>
            <person name="Saif S."/>
            <person name="Shea T."/>
            <person name="Sisk P."/>
            <person name="Sykes S."/>
            <person name="Wortman J."/>
            <person name="Nusbaum C."/>
            <person name="Birren B."/>
        </authorList>
    </citation>
    <scope>NUCLEOTIDE SEQUENCE [LARGE SCALE GENOMIC DNA]</scope>
    <source>
        <strain evidence="7 8">NIPH 478</strain>
    </source>
</reference>
<feature type="domain" description="STAS" evidence="6">
    <location>
        <begin position="406"/>
        <end position="481"/>
    </location>
</feature>
<dbReference type="Pfam" id="PF01740">
    <property type="entry name" value="STAS"/>
    <property type="match status" value="1"/>
</dbReference>
<evidence type="ECO:0000313" key="8">
    <source>
        <dbReference type="Proteomes" id="UP000018416"/>
    </source>
</evidence>
<keyword evidence="4 5" id="KW-0472">Membrane</keyword>
<feature type="transmembrane region" description="Helical" evidence="5">
    <location>
        <begin position="169"/>
        <end position="189"/>
    </location>
</feature>
<dbReference type="PANTHER" id="PTHR43310:SF1">
    <property type="entry name" value="SULFATE TRANSPORTER YBAR-RELATED"/>
    <property type="match status" value="1"/>
</dbReference>
<gene>
    <name evidence="7" type="ORF">F923_01483</name>
</gene>
<dbReference type="GO" id="GO:0008271">
    <property type="term" value="F:secondary active sulfate transmembrane transporter activity"/>
    <property type="evidence" value="ECO:0007669"/>
    <property type="project" value="InterPro"/>
</dbReference>
<name>N9G7I3_ACILW</name>
<dbReference type="Pfam" id="PF00916">
    <property type="entry name" value="Sulfate_transp"/>
    <property type="match status" value="2"/>
</dbReference>
<dbReference type="PROSITE" id="PS01130">
    <property type="entry name" value="SLC26A"/>
    <property type="match status" value="1"/>
</dbReference>
<dbReference type="InterPro" id="IPR002645">
    <property type="entry name" value="STAS_dom"/>
</dbReference>
<dbReference type="InterPro" id="IPR018045">
    <property type="entry name" value="S04_transporter_CS"/>
</dbReference>
<dbReference type="Proteomes" id="UP000018416">
    <property type="component" value="Unassembled WGS sequence"/>
</dbReference>
<dbReference type="AlphaFoldDB" id="N9G7I3"/>
<protein>
    <recommendedName>
        <fullName evidence="6">STAS domain-containing protein</fullName>
    </recommendedName>
</protein>
<accession>N9G7I3</accession>
<dbReference type="PATRIC" id="fig|1217668.3.peg.1449"/>
<dbReference type="InterPro" id="IPR036513">
    <property type="entry name" value="STAS_dom_sf"/>
</dbReference>
<feature type="transmembrane region" description="Helical" evidence="5">
    <location>
        <begin position="146"/>
        <end position="163"/>
    </location>
</feature>
<feature type="transmembrane region" description="Helical" evidence="5">
    <location>
        <begin position="45"/>
        <end position="76"/>
    </location>
</feature>
<dbReference type="GO" id="GO:0016020">
    <property type="term" value="C:membrane"/>
    <property type="evidence" value="ECO:0007669"/>
    <property type="project" value="UniProtKB-SubCell"/>
</dbReference>
<comment type="caution">
    <text evidence="7">The sequence shown here is derived from an EMBL/GenBank/DDBJ whole genome shotgun (WGS) entry which is preliminary data.</text>
</comment>
<dbReference type="InterPro" id="IPR052706">
    <property type="entry name" value="Membrane-Transporter-like"/>
</dbReference>
<dbReference type="PROSITE" id="PS50801">
    <property type="entry name" value="STAS"/>
    <property type="match status" value="1"/>
</dbReference>
<evidence type="ECO:0000313" key="7">
    <source>
        <dbReference type="EMBL" id="ENW30907.1"/>
    </source>
</evidence>
<dbReference type="SUPFAM" id="SSF52091">
    <property type="entry name" value="SpoIIaa-like"/>
    <property type="match status" value="1"/>
</dbReference>
<feature type="transmembrane region" description="Helical" evidence="5">
    <location>
        <begin position="88"/>
        <end position="108"/>
    </location>
</feature>
<evidence type="ECO:0000256" key="2">
    <source>
        <dbReference type="ARBA" id="ARBA00022692"/>
    </source>
</evidence>
<dbReference type="InterPro" id="IPR011547">
    <property type="entry name" value="SLC26A/SulP_dom"/>
</dbReference>
<dbReference type="RefSeq" id="WP_005107306.1">
    <property type="nucleotide sequence ID" value="NZ_KB849836.1"/>
</dbReference>